<evidence type="ECO:0000256" key="11">
    <source>
        <dbReference type="PIRSR" id="PIRSR000098-2"/>
    </source>
</evidence>
<dbReference type="FunFam" id="3.30.360.10:FF:000005">
    <property type="entry name" value="Homoserine dehydrogenase"/>
    <property type="match status" value="1"/>
</dbReference>
<evidence type="ECO:0000256" key="3">
    <source>
        <dbReference type="ARBA" id="ARBA00006753"/>
    </source>
</evidence>
<evidence type="ECO:0000256" key="8">
    <source>
        <dbReference type="ARBA" id="ARBA00023002"/>
    </source>
</evidence>
<keyword evidence="14" id="KW-1185">Reference proteome</keyword>
<dbReference type="InterPro" id="IPR045865">
    <property type="entry name" value="ACT-like_dom_sf"/>
</dbReference>
<keyword evidence="11" id="KW-0521">NADP</keyword>
<gene>
    <name evidence="13" type="ORF">C8N45_101361</name>
</gene>
<dbReference type="RefSeq" id="WP_108384497.1">
    <property type="nucleotide sequence ID" value="NZ_QBUD01000001.1"/>
</dbReference>
<evidence type="ECO:0000256" key="9">
    <source>
        <dbReference type="ARBA" id="ARBA00023167"/>
    </source>
</evidence>
<dbReference type="GO" id="GO:0009088">
    <property type="term" value="P:threonine biosynthetic process"/>
    <property type="evidence" value="ECO:0007669"/>
    <property type="project" value="UniProtKB-UniPathway"/>
</dbReference>
<dbReference type="Pfam" id="PF01842">
    <property type="entry name" value="ACT"/>
    <property type="match status" value="1"/>
</dbReference>
<name>A0A2T6KQD9_9RHOB</name>
<dbReference type="EMBL" id="QBUD01000001">
    <property type="protein sequence ID" value="PUB18774.1"/>
    <property type="molecule type" value="Genomic_DNA"/>
</dbReference>
<comment type="pathway">
    <text evidence="2">Amino-acid biosynthesis; L-methionine biosynthesis via de novo pathway; L-homoserine from L-aspartate: step 3/3.</text>
</comment>
<evidence type="ECO:0000256" key="2">
    <source>
        <dbReference type="ARBA" id="ARBA00005062"/>
    </source>
</evidence>
<comment type="pathway">
    <text evidence="1">Amino-acid biosynthesis; L-threonine biosynthesis; L-threonine from L-aspartate: step 3/5.</text>
</comment>
<evidence type="ECO:0000259" key="12">
    <source>
        <dbReference type="PROSITE" id="PS51671"/>
    </source>
</evidence>
<dbReference type="GO" id="GO:0050661">
    <property type="term" value="F:NADP binding"/>
    <property type="evidence" value="ECO:0007669"/>
    <property type="project" value="InterPro"/>
</dbReference>
<accession>A0A2T6KQD9</accession>
<reference evidence="13 14" key="1">
    <citation type="submission" date="2018-04" db="EMBL/GenBank/DDBJ databases">
        <title>Genomic Encyclopedia of Archaeal and Bacterial Type Strains, Phase II (KMG-II): from individual species to whole genera.</title>
        <authorList>
            <person name="Goeker M."/>
        </authorList>
    </citation>
    <scope>NUCLEOTIDE SEQUENCE [LARGE SCALE GENOMIC DNA]</scope>
    <source>
        <strain evidence="13 14">DSM 29955</strain>
    </source>
</reference>
<feature type="domain" description="ACT" evidence="12">
    <location>
        <begin position="350"/>
        <end position="424"/>
    </location>
</feature>
<evidence type="ECO:0000256" key="6">
    <source>
        <dbReference type="ARBA" id="ARBA00022605"/>
    </source>
</evidence>
<organism evidence="13 14">
    <name type="scientific">Yoonia sediminilitoris</name>
    <dbReference type="NCBI Taxonomy" id="1286148"/>
    <lineage>
        <taxon>Bacteria</taxon>
        <taxon>Pseudomonadati</taxon>
        <taxon>Pseudomonadota</taxon>
        <taxon>Alphaproteobacteria</taxon>
        <taxon>Rhodobacterales</taxon>
        <taxon>Paracoccaceae</taxon>
        <taxon>Yoonia</taxon>
    </lineage>
</organism>
<evidence type="ECO:0000313" key="13">
    <source>
        <dbReference type="EMBL" id="PUB18774.1"/>
    </source>
</evidence>
<dbReference type="InterPro" id="IPR005106">
    <property type="entry name" value="Asp/hSer_DH_NAD-bd"/>
</dbReference>
<dbReference type="CDD" id="cd04881">
    <property type="entry name" value="ACT_HSDH-Hom"/>
    <property type="match status" value="1"/>
</dbReference>
<dbReference type="PANTHER" id="PTHR43331">
    <property type="entry name" value="HOMOSERINE DEHYDROGENASE"/>
    <property type="match status" value="1"/>
</dbReference>
<feature type="binding site" evidence="11">
    <location>
        <position position="107"/>
    </location>
    <ligand>
        <name>NADPH</name>
        <dbReference type="ChEBI" id="CHEBI:57783"/>
    </ligand>
</feature>
<dbReference type="Pfam" id="PF00742">
    <property type="entry name" value="Homoserine_dh"/>
    <property type="match status" value="1"/>
</dbReference>
<dbReference type="PIRSF" id="PIRSF000098">
    <property type="entry name" value="Homoser_dehydrog"/>
    <property type="match status" value="1"/>
</dbReference>
<dbReference type="UniPathway" id="UPA00051">
    <property type="reaction ID" value="UER00465"/>
</dbReference>
<dbReference type="SUPFAM" id="SSF51735">
    <property type="entry name" value="NAD(P)-binding Rossmann-fold domains"/>
    <property type="match status" value="1"/>
</dbReference>
<evidence type="ECO:0000256" key="1">
    <source>
        <dbReference type="ARBA" id="ARBA00005056"/>
    </source>
</evidence>
<dbReference type="GO" id="GO:0009086">
    <property type="term" value="P:methionine biosynthetic process"/>
    <property type="evidence" value="ECO:0007669"/>
    <property type="project" value="UniProtKB-KW"/>
</dbReference>
<dbReference type="SUPFAM" id="SSF55347">
    <property type="entry name" value="Glyceraldehyde-3-phosphate dehydrogenase-like, C-terminal domain"/>
    <property type="match status" value="1"/>
</dbReference>
<dbReference type="Gene3D" id="3.30.70.260">
    <property type="match status" value="1"/>
</dbReference>
<evidence type="ECO:0000256" key="10">
    <source>
        <dbReference type="PIRSR" id="PIRSR000098-1"/>
    </source>
</evidence>
<dbReference type="Gene3D" id="3.30.360.10">
    <property type="entry name" value="Dihydrodipicolinate Reductase, domain 2"/>
    <property type="match status" value="1"/>
</dbReference>
<dbReference type="AlphaFoldDB" id="A0A2T6KQD9"/>
<keyword evidence="7" id="KW-0791">Threonine biosynthesis</keyword>
<sequence length="428" mass="44612">MSKPLRLGIAGLGTVGVGVVKIVQKHGTLLAARAGRPIVISAVSARSRDKDRGVDLSDYAWEDDPVALAQRDDVDLFIEVMGGSEGAAKDATEAAIKAGKDVVSANKALLAIHGQPLAAMAEDAGQVIRFEAAVAGGIPVVKSLTEGLAGNEITRVMGVMNGSCNYILTRMEDAGLTYEAVFEEANQLGYLEADPELDVGGIDAGHKLALLAAIAFGTQVDFEAVELEGIGSVTIEDIRQAADMGYKIKLLGVAQLTGRGLEQRMSPCLVPDTSPLGQLQGGTNMVVLEGDAVSQIVLRGPGAGEGPTASAVMGDVMDIARGLRISTFGQPANSLRKARAARAAVSAPYYLRLQLLDKPGALAKIARALGEAGISIDRMRQYQHTQTTAPVLIVTHKTTRTALEEAVAAFATTGVLQGDPVTIRIEAV</sequence>
<dbReference type="UniPathway" id="UPA00050">
    <property type="reaction ID" value="UER00063"/>
</dbReference>
<comment type="caution">
    <text evidence="13">The sequence shown here is derived from an EMBL/GenBank/DDBJ whole genome shotgun (WGS) entry which is preliminary data.</text>
</comment>
<protein>
    <recommendedName>
        <fullName evidence="5">Homoserine dehydrogenase</fullName>
        <ecNumber evidence="4">1.1.1.3</ecNumber>
    </recommendedName>
</protein>
<dbReference type="OrthoDB" id="9808167at2"/>
<evidence type="ECO:0000256" key="7">
    <source>
        <dbReference type="ARBA" id="ARBA00022697"/>
    </source>
</evidence>
<dbReference type="InterPro" id="IPR016204">
    <property type="entry name" value="HDH"/>
</dbReference>
<dbReference type="SUPFAM" id="SSF55021">
    <property type="entry name" value="ACT-like"/>
    <property type="match status" value="1"/>
</dbReference>
<evidence type="ECO:0000256" key="5">
    <source>
        <dbReference type="ARBA" id="ARBA00013376"/>
    </source>
</evidence>
<dbReference type="PANTHER" id="PTHR43331:SF1">
    <property type="entry name" value="HOMOSERINE DEHYDROGENASE"/>
    <property type="match status" value="1"/>
</dbReference>
<dbReference type="InterPro" id="IPR002912">
    <property type="entry name" value="ACT_dom"/>
</dbReference>
<keyword evidence="8" id="KW-0560">Oxidoreductase</keyword>
<evidence type="ECO:0000256" key="4">
    <source>
        <dbReference type="ARBA" id="ARBA00013213"/>
    </source>
</evidence>
<feature type="active site" description="Proton donor" evidence="10">
    <location>
        <position position="207"/>
    </location>
</feature>
<feature type="binding site" evidence="11">
    <location>
        <position position="192"/>
    </location>
    <ligand>
        <name>L-homoserine</name>
        <dbReference type="ChEBI" id="CHEBI:57476"/>
    </ligand>
</feature>
<dbReference type="EC" id="1.1.1.3" evidence="4"/>
<evidence type="ECO:0000313" key="14">
    <source>
        <dbReference type="Proteomes" id="UP000244523"/>
    </source>
</evidence>
<dbReference type="InterPro" id="IPR001342">
    <property type="entry name" value="HDH_cat"/>
</dbReference>
<comment type="similarity">
    <text evidence="3">Belongs to the homoserine dehydrogenase family.</text>
</comment>
<dbReference type="NCBIfam" id="NF004976">
    <property type="entry name" value="PRK06349.1"/>
    <property type="match status" value="1"/>
</dbReference>
<dbReference type="Proteomes" id="UP000244523">
    <property type="component" value="Unassembled WGS sequence"/>
</dbReference>
<dbReference type="PROSITE" id="PS51671">
    <property type="entry name" value="ACT"/>
    <property type="match status" value="1"/>
</dbReference>
<proteinExistence type="inferred from homology"/>
<dbReference type="Gene3D" id="3.40.50.720">
    <property type="entry name" value="NAD(P)-binding Rossmann-like Domain"/>
    <property type="match status" value="1"/>
</dbReference>
<keyword evidence="9" id="KW-0486">Methionine biosynthesis</keyword>
<dbReference type="Pfam" id="PF03447">
    <property type="entry name" value="NAD_binding_3"/>
    <property type="match status" value="1"/>
</dbReference>
<dbReference type="GO" id="GO:0004412">
    <property type="term" value="F:homoserine dehydrogenase activity"/>
    <property type="evidence" value="ECO:0007669"/>
    <property type="project" value="UniProtKB-EC"/>
</dbReference>
<dbReference type="InterPro" id="IPR036291">
    <property type="entry name" value="NAD(P)-bd_dom_sf"/>
</dbReference>
<keyword evidence="6" id="KW-0028">Amino-acid biosynthesis</keyword>